<comment type="caution">
    <text evidence="2">The sequence shown here is derived from an EMBL/GenBank/DDBJ whole genome shotgun (WGS) entry which is preliminary data.</text>
</comment>
<proteinExistence type="predicted"/>
<keyword evidence="3" id="KW-1185">Reference proteome</keyword>
<feature type="region of interest" description="Disordered" evidence="1">
    <location>
        <begin position="1"/>
        <end position="25"/>
    </location>
</feature>
<protein>
    <submittedName>
        <fullName evidence="2">Uncharacterized protein</fullName>
    </submittedName>
</protein>
<sequence length="25" mass="2663">MPHLSSCPLTPPQAPIPIPMPSYTS</sequence>
<evidence type="ECO:0000313" key="2">
    <source>
        <dbReference type="EMBL" id="MPC33473.1"/>
    </source>
</evidence>
<reference evidence="2 3" key="1">
    <citation type="submission" date="2019-05" db="EMBL/GenBank/DDBJ databases">
        <title>Another draft genome of Portunus trituberculatus and its Hox gene families provides insights of decapod evolution.</title>
        <authorList>
            <person name="Jeong J.-H."/>
            <person name="Song I."/>
            <person name="Kim S."/>
            <person name="Choi T."/>
            <person name="Kim D."/>
            <person name="Ryu S."/>
            <person name="Kim W."/>
        </authorList>
    </citation>
    <scope>NUCLEOTIDE SEQUENCE [LARGE SCALE GENOMIC DNA]</scope>
    <source>
        <tissue evidence="2">Muscle</tissue>
    </source>
</reference>
<gene>
    <name evidence="2" type="ORF">E2C01_026824</name>
</gene>
<dbReference type="Proteomes" id="UP000324222">
    <property type="component" value="Unassembled WGS sequence"/>
</dbReference>
<evidence type="ECO:0000313" key="3">
    <source>
        <dbReference type="Proteomes" id="UP000324222"/>
    </source>
</evidence>
<accession>A0A5B7EKA7</accession>
<dbReference type="AlphaFoldDB" id="A0A5B7EKA7"/>
<evidence type="ECO:0000256" key="1">
    <source>
        <dbReference type="SAM" id="MobiDB-lite"/>
    </source>
</evidence>
<organism evidence="2 3">
    <name type="scientific">Portunus trituberculatus</name>
    <name type="common">Swimming crab</name>
    <name type="synonym">Neptunus trituberculatus</name>
    <dbReference type="NCBI Taxonomy" id="210409"/>
    <lineage>
        <taxon>Eukaryota</taxon>
        <taxon>Metazoa</taxon>
        <taxon>Ecdysozoa</taxon>
        <taxon>Arthropoda</taxon>
        <taxon>Crustacea</taxon>
        <taxon>Multicrustacea</taxon>
        <taxon>Malacostraca</taxon>
        <taxon>Eumalacostraca</taxon>
        <taxon>Eucarida</taxon>
        <taxon>Decapoda</taxon>
        <taxon>Pleocyemata</taxon>
        <taxon>Brachyura</taxon>
        <taxon>Eubrachyura</taxon>
        <taxon>Portunoidea</taxon>
        <taxon>Portunidae</taxon>
        <taxon>Portuninae</taxon>
        <taxon>Portunus</taxon>
    </lineage>
</organism>
<feature type="compositionally biased region" description="Pro residues" evidence="1">
    <location>
        <begin position="9"/>
        <end position="25"/>
    </location>
</feature>
<dbReference type="EMBL" id="VSRR010002840">
    <property type="protein sequence ID" value="MPC33473.1"/>
    <property type="molecule type" value="Genomic_DNA"/>
</dbReference>
<name>A0A5B7EKA7_PORTR</name>